<evidence type="ECO:0000256" key="2">
    <source>
        <dbReference type="ARBA" id="ARBA00022729"/>
    </source>
</evidence>
<feature type="domain" description="Leucine-binding protein" evidence="3">
    <location>
        <begin position="7"/>
        <end position="175"/>
    </location>
</feature>
<comment type="similarity">
    <text evidence="1">Belongs to the leucine-binding protein family.</text>
</comment>
<dbReference type="Gene3D" id="3.40.50.2300">
    <property type="match status" value="2"/>
</dbReference>
<accession>A0A6J4H6C9</accession>
<dbReference type="Pfam" id="PF13458">
    <property type="entry name" value="Peripla_BP_6"/>
    <property type="match status" value="1"/>
</dbReference>
<proteinExistence type="inferred from homology"/>
<evidence type="ECO:0000256" key="1">
    <source>
        <dbReference type="ARBA" id="ARBA00010062"/>
    </source>
</evidence>
<gene>
    <name evidence="4" type="ORF">AVDCRST_MAG50-180</name>
</gene>
<dbReference type="AlphaFoldDB" id="A0A6J4H6C9"/>
<evidence type="ECO:0000313" key="4">
    <source>
        <dbReference type="EMBL" id="CAA9215463.1"/>
    </source>
</evidence>
<evidence type="ECO:0000259" key="3">
    <source>
        <dbReference type="Pfam" id="PF13458"/>
    </source>
</evidence>
<organism evidence="4">
    <name type="scientific">uncultured Acidimicrobiales bacterium</name>
    <dbReference type="NCBI Taxonomy" id="310071"/>
    <lineage>
        <taxon>Bacteria</taxon>
        <taxon>Bacillati</taxon>
        <taxon>Actinomycetota</taxon>
        <taxon>Acidimicrobiia</taxon>
        <taxon>Acidimicrobiales</taxon>
        <taxon>environmental samples</taxon>
    </lineage>
</organism>
<dbReference type="PANTHER" id="PTHR47235">
    <property type="entry name" value="BLR6548 PROTEIN"/>
    <property type="match status" value="1"/>
</dbReference>
<sequence length="196" mass="21224">MTDPTVDQQVTTLSQSGADTFFNVATPKFAAQAITKIGELGWKPLHLLNSASNSTTAVIRVAGVQHSQGIVSISYLKDPGDPQWDNDQGLKDYKARMAKHTPGVDPLNSFGVFGFAVAESLVKVLEKTDAPTRDAFQKALRSMNKVPNSLLLPGATMTTSETDGYPVEAAQIQKFTGDRWVLEGKLLDFEGKTKPQ</sequence>
<keyword evidence="2" id="KW-0732">Signal</keyword>
<reference evidence="4" key="1">
    <citation type="submission" date="2020-02" db="EMBL/GenBank/DDBJ databases">
        <authorList>
            <person name="Meier V. D."/>
        </authorList>
    </citation>
    <scope>NUCLEOTIDE SEQUENCE</scope>
    <source>
        <strain evidence="4">AVDCRST_MAG50</strain>
    </source>
</reference>
<protein>
    <recommendedName>
        <fullName evidence="3">Leucine-binding protein domain-containing protein</fullName>
    </recommendedName>
</protein>
<dbReference type="EMBL" id="CADCTF010000014">
    <property type="protein sequence ID" value="CAA9215463.1"/>
    <property type="molecule type" value="Genomic_DNA"/>
</dbReference>
<dbReference type="PANTHER" id="PTHR47235:SF1">
    <property type="entry name" value="BLR6548 PROTEIN"/>
    <property type="match status" value="1"/>
</dbReference>
<dbReference type="SUPFAM" id="SSF53822">
    <property type="entry name" value="Periplasmic binding protein-like I"/>
    <property type="match status" value="1"/>
</dbReference>
<dbReference type="InterPro" id="IPR028081">
    <property type="entry name" value="Leu-bd"/>
</dbReference>
<name>A0A6J4H6C9_9ACTN</name>
<dbReference type="InterPro" id="IPR028082">
    <property type="entry name" value="Peripla_BP_I"/>
</dbReference>